<dbReference type="SUPFAM" id="SSF48056">
    <property type="entry name" value="Di-copper centre-containing domain"/>
    <property type="match status" value="1"/>
</dbReference>
<dbReference type="KEGG" id="pde:Pden_4643"/>
<dbReference type="Proteomes" id="UP000000361">
    <property type="component" value="Chromosome 1"/>
</dbReference>
<feature type="domain" description="Tyrosinase copper-binding" evidence="3">
    <location>
        <begin position="359"/>
        <end position="370"/>
    </location>
</feature>
<dbReference type="GO" id="GO:0046872">
    <property type="term" value="F:metal ion binding"/>
    <property type="evidence" value="ECO:0007669"/>
    <property type="project" value="UniProtKB-KW"/>
</dbReference>
<dbReference type="RefSeq" id="WP_011750863.1">
    <property type="nucleotide sequence ID" value="NC_008688.1"/>
</dbReference>
<evidence type="ECO:0000313" key="4">
    <source>
        <dbReference type="EMBL" id="ABL72704.1"/>
    </source>
</evidence>
<accession>A1BB10</accession>
<dbReference type="PRINTS" id="PR00092">
    <property type="entry name" value="TYROSINASE"/>
</dbReference>
<dbReference type="PANTHER" id="PTHR11474">
    <property type="entry name" value="TYROSINASE FAMILY MEMBER"/>
    <property type="match status" value="1"/>
</dbReference>
<reference evidence="5" key="1">
    <citation type="submission" date="2006-12" db="EMBL/GenBank/DDBJ databases">
        <title>Complete sequence of plasmid 1 of Paracoccus denitrificans PD1222.</title>
        <authorList>
            <person name="Copeland A."/>
            <person name="Lucas S."/>
            <person name="Lapidus A."/>
            <person name="Barry K."/>
            <person name="Detter J.C."/>
            <person name="Glavina del Rio T."/>
            <person name="Hammon N."/>
            <person name="Israni S."/>
            <person name="Dalin E."/>
            <person name="Tice H."/>
            <person name="Pitluck S."/>
            <person name="Munk A.C."/>
            <person name="Brettin T."/>
            <person name="Bruce D."/>
            <person name="Han C."/>
            <person name="Tapia R."/>
            <person name="Gilna P."/>
            <person name="Schmutz J."/>
            <person name="Larimer F."/>
            <person name="Land M."/>
            <person name="Hauser L."/>
            <person name="Kyrpides N."/>
            <person name="Lykidis A."/>
            <person name="Spiro S."/>
            <person name="Richardson D.J."/>
            <person name="Moir J.W.B."/>
            <person name="Ferguson S.J."/>
            <person name="van Spanning R.J.M."/>
            <person name="Richardson P."/>
        </authorList>
    </citation>
    <scope>NUCLEOTIDE SEQUENCE [LARGE SCALE GENOMIC DNA]</scope>
    <source>
        <strain evidence="5">Pd 1222</strain>
        <plasmid evidence="5">pPD1222</plasmid>
    </source>
</reference>
<keyword evidence="5" id="KW-1185">Reference proteome</keyword>
<evidence type="ECO:0000313" key="5">
    <source>
        <dbReference type="Proteomes" id="UP000000361"/>
    </source>
</evidence>
<evidence type="ECO:0000256" key="1">
    <source>
        <dbReference type="ARBA" id="ARBA00022723"/>
    </source>
</evidence>
<dbReference type="GO" id="GO:0016491">
    <property type="term" value="F:oxidoreductase activity"/>
    <property type="evidence" value="ECO:0007669"/>
    <property type="project" value="InterPro"/>
</dbReference>
<proteinExistence type="predicted"/>
<dbReference type="HOGENOM" id="CLU_018355_0_0_5"/>
<keyword evidence="4" id="KW-0614">Plasmid</keyword>
<gene>
    <name evidence="4" type="ordered locus">Pden_4643</name>
</gene>
<organism evidence="4 5">
    <name type="scientific">Paracoccus denitrificans (strain Pd 1222)</name>
    <dbReference type="NCBI Taxonomy" id="318586"/>
    <lineage>
        <taxon>Bacteria</taxon>
        <taxon>Pseudomonadati</taxon>
        <taxon>Pseudomonadota</taxon>
        <taxon>Alphaproteobacteria</taxon>
        <taxon>Rhodobacterales</taxon>
        <taxon>Paracoccaceae</taxon>
        <taxon>Paracoccus</taxon>
    </lineage>
</organism>
<name>A1BB10_PARDP</name>
<dbReference type="InterPro" id="IPR008922">
    <property type="entry name" value="Di-copper_centre_dom_sf"/>
</dbReference>
<dbReference type="GeneID" id="93454666"/>
<sequence length="599" mass="67014">MIVAQPTWDNDIRPLFGAPYWLPAEDRARIADRWRNCMTAYFVDLADYASVRTWSETIYNHLASRSIPLTTDARQFWPLDALETFRLWVNQGWRRTPADPFDNATRLPKPSSPYPPPYLRHDLASMSPAEIDDFRARLDDIMRVTDPSPSSPWQKWAYVHTNWCLHYQEAFAFWHRGFLLYLEAMLGCPVPYWDWMAEDASKDGSPSAGLPRCFLDQTYIHPGTGERRPNPLRYAAAKDGQSKLCAKDSQPGPDCRYVQRNPLFYTTGDDHRAERQALFAMTEIFQQQVVDALQFDSFSVPQGSPGFPWANIPAFDPPQPDDLYPYRDQNFDGAYEQPHDNYHGWIGPDMADNAYTAFDPIFLCYHANIDRMLEVWIRAHPVAQYTAGVALQPFVGPAAAQIDEVTPELWRYTTIGDLAQDSRRLGYDYGPPASPQFRGRAPVNLSGAVPLLGSGNGAGRPMGAAHAAMGAWVIFDGVRCTHDSYAIDVFLGGTAGEARADNAAYVGRFSRIGMGIADDKGRCIRHGVSRVLDASRAAAALGLSAGQDPGLRIRVTNLHGGAELCEDEYGELPGFKPEFHWGDLRAAPVRRSSQSPCCH</sequence>
<dbReference type="AlphaFoldDB" id="A1BB10"/>
<dbReference type="PROSITE" id="PS00498">
    <property type="entry name" value="TYROSINASE_2"/>
    <property type="match status" value="1"/>
</dbReference>
<dbReference type="eggNOG" id="ENOG502Z83Y">
    <property type="taxonomic scope" value="Bacteria"/>
</dbReference>
<dbReference type="InterPro" id="IPR050316">
    <property type="entry name" value="Tyrosinase/Hemocyanin"/>
</dbReference>
<evidence type="ECO:0000259" key="3">
    <source>
        <dbReference type="PROSITE" id="PS00498"/>
    </source>
</evidence>
<dbReference type="OrthoDB" id="2874181at2"/>
<dbReference type="PANTHER" id="PTHR11474:SF76">
    <property type="entry name" value="SHKT DOMAIN-CONTAINING PROTEIN"/>
    <property type="match status" value="1"/>
</dbReference>
<evidence type="ECO:0000256" key="2">
    <source>
        <dbReference type="ARBA" id="ARBA00023008"/>
    </source>
</evidence>
<keyword evidence="2" id="KW-0186">Copper</keyword>
<protein>
    <submittedName>
        <fullName evidence="4">Tyrosinase</fullName>
    </submittedName>
</protein>
<geneLocation type="plasmid" evidence="5">
    <name>pPD1222</name>
</geneLocation>
<dbReference type="InterPro" id="IPR002227">
    <property type="entry name" value="Tyrosinase_Cu-bd"/>
</dbReference>
<dbReference type="EMBL" id="CP000491">
    <property type="protein sequence ID" value="ABL72704.1"/>
    <property type="molecule type" value="Genomic_DNA"/>
</dbReference>
<dbReference type="EnsemblBacteria" id="ABL72704">
    <property type="protein sequence ID" value="ABL72704"/>
    <property type="gene ID" value="Pden_4643"/>
</dbReference>
<dbReference type="Pfam" id="PF00264">
    <property type="entry name" value="Tyrosinase"/>
    <property type="match status" value="1"/>
</dbReference>
<keyword evidence="1" id="KW-0479">Metal-binding</keyword>
<dbReference type="Gene3D" id="1.10.1280.10">
    <property type="entry name" value="Di-copper center containing domain from catechol oxidase"/>
    <property type="match status" value="1"/>
</dbReference>